<dbReference type="STRING" id="597362.K5XMY5"/>
<dbReference type="Gene3D" id="3.30.560.10">
    <property type="entry name" value="Glucose Oxidase, domain 3"/>
    <property type="match status" value="1"/>
</dbReference>
<dbReference type="OMA" id="MHITRLY"/>
<evidence type="ECO:0000313" key="3">
    <source>
        <dbReference type="EMBL" id="EKM75980.1"/>
    </source>
</evidence>
<comment type="subunit">
    <text evidence="2">Monomer.</text>
</comment>
<organism evidence="3 4">
    <name type="scientific">Agaricus bisporus var. burnettii (strain JB137-S8 / ATCC MYA-4627 / FGSC 10392)</name>
    <name type="common">White button mushroom</name>
    <dbReference type="NCBI Taxonomy" id="597362"/>
    <lineage>
        <taxon>Eukaryota</taxon>
        <taxon>Fungi</taxon>
        <taxon>Dikarya</taxon>
        <taxon>Basidiomycota</taxon>
        <taxon>Agaricomycotina</taxon>
        <taxon>Agaricomycetes</taxon>
        <taxon>Agaricomycetidae</taxon>
        <taxon>Agaricales</taxon>
        <taxon>Agaricineae</taxon>
        <taxon>Agaricaceae</taxon>
        <taxon>Agaricus</taxon>
    </lineage>
</organism>
<dbReference type="HOGENOM" id="CLU_1937490_0_0_1"/>
<dbReference type="PANTHER" id="PTHR11552:SF147">
    <property type="entry name" value="CHOLINE DEHYDROGENASE, MITOCHONDRIAL"/>
    <property type="match status" value="1"/>
</dbReference>
<dbReference type="SUPFAM" id="SSF51905">
    <property type="entry name" value="FAD/NAD(P)-binding domain"/>
    <property type="match status" value="1"/>
</dbReference>
<dbReference type="Proteomes" id="UP000008493">
    <property type="component" value="Unassembled WGS sequence"/>
</dbReference>
<reference evidence="4" key="1">
    <citation type="journal article" date="2012" name="Proc. Natl. Acad. Sci. U.S.A.">
        <title>Genome sequence of the button mushroom Agaricus bisporus reveals mechanisms governing adaptation to a humic-rich ecological niche.</title>
        <authorList>
            <person name="Morin E."/>
            <person name="Kohler A."/>
            <person name="Baker A.R."/>
            <person name="Foulongne-Oriol M."/>
            <person name="Lombard V."/>
            <person name="Nagy L.G."/>
            <person name="Ohm R.A."/>
            <person name="Patyshakuliyeva A."/>
            <person name="Brun A."/>
            <person name="Aerts A.L."/>
            <person name="Bailey A.M."/>
            <person name="Billette C."/>
            <person name="Coutinho P.M."/>
            <person name="Deakin G."/>
            <person name="Doddapaneni H."/>
            <person name="Floudas D."/>
            <person name="Grimwood J."/>
            <person name="Hilden K."/>
            <person name="Kuees U."/>
            <person name="LaButti K.M."/>
            <person name="Lapidus A."/>
            <person name="Lindquist E.A."/>
            <person name="Lucas S.M."/>
            <person name="Murat C."/>
            <person name="Riley R.W."/>
            <person name="Salamov A.A."/>
            <person name="Schmutz J."/>
            <person name="Subramanian V."/>
            <person name="Woesten H.A.B."/>
            <person name="Xu J."/>
            <person name="Eastwood D.C."/>
            <person name="Foster G.D."/>
            <person name="Sonnenberg A.S."/>
            <person name="Cullen D."/>
            <person name="de Vries R.P."/>
            <person name="Lundell T."/>
            <person name="Hibbett D.S."/>
            <person name="Henrissat B."/>
            <person name="Burton K.S."/>
            <person name="Kerrigan R.W."/>
            <person name="Challen M.P."/>
            <person name="Grigoriev I.V."/>
            <person name="Martin F."/>
        </authorList>
    </citation>
    <scope>NUCLEOTIDE SEQUENCE [LARGE SCALE GENOMIC DNA]</scope>
    <source>
        <strain evidence="4">JB137-S8 / ATCC MYA-4627 / FGSC 10392</strain>
    </source>
</reference>
<dbReference type="OrthoDB" id="269227at2759"/>
<proteinExistence type="inferred from homology"/>
<evidence type="ECO:0000256" key="2">
    <source>
        <dbReference type="ARBA" id="ARBA00011245"/>
    </source>
</evidence>
<dbReference type="Pfam" id="PF13450">
    <property type="entry name" value="NAD_binding_8"/>
    <property type="match status" value="1"/>
</dbReference>
<dbReference type="GeneID" id="18829596"/>
<evidence type="ECO:0000256" key="1">
    <source>
        <dbReference type="ARBA" id="ARBA00010790"/>
    </source>
</evidence>
<dbReference type="KEGG" id="abp:AGABI1DRAFT45570"/>
<evidence type="ECO:0000313" key="4">
    <source>
        <dbReference type="Proteomes" id="UP000008493"/>
    </source>
</evidence>
<dbReference type="InterPro" id="IPR036188">
    <property type="entry name" value="FAD/NAD-bd_sf"/>
</dbReference>
<dbReference type="Gene3D" id="3.50.50.60">
    <property type="entry name" value="FAD/NAD(P)-binding domain"/>
    <property type="match status" value="1"/>
</dbReference>
<comment type="similarity">
    <text evidence="1">Belongs to the GMC oxidoreductase family.</text>
</comment>
<name>K5XMY5_AGABU</name>
<gene>
    <name evidence="3" type="ORF">AGABI1DRAFT_45570</name>
</gene>
<dbReference type="eggNOG" id="KOG1238">
    <property type="taxonomic scope" value="Eukaryota"/>
</dbReference>
<dbReference type="InParanoid" id="K5XMY5"/>
<sequence length="130" mass="13857">MHITRLYFVIPTLFINGVMSAYDFVVIGGGNGGLVVASRLSEDIDVQVLVLEAGPEVESLPEVFVPGLAGTGEAASTLNWAYQTVPQENMNGRQLRVSAGRALGGSTISKLFLLILARLHNIFLGTQSIV</sequence>
<dbReference type="RefSeq" id="XP_007333318.1">
    <property type="nucleotide sequence ID" value="XM_007333256.1"/>
</dbReference>
<protein>
    <submittedName>
        <fullName evidence="3">Uncharacterized protein</fullName>
    </submittedName>
</protein>
<dbReference type="AlphaFoldDB" id="K5XMY5"/>
<dbReference type="GO" id="GO:0016491">
    <property type="term" value="F:oxidoreductase activity"/>
    <property type="evidence" value="ECO:0007669"/>
    <property type="project" value="TreeGrafter"/>
</dbReference>
<dbReference type="GO" id="GO:0050660">
    <property type="term" value="F:flavin adenine dinucleotide binding"/>
    <property type="evidence" value="ECO:0007669"/>
    <property type="project" value="InterPro"/>
</dbReference>
<dbReference type="PANTHER" id="PTHR11552">
    <property type="entry name" value="GLUCOSE-METHANOL-CHOLINE GMC OXIDOREDUCTASE"/>
    <property type="match status" value="1"/>
</dbReference>
<dbReference type="InterPro" id="IPR012132">
    <property type="entry name" value="GMC_OxRdtase"/>
</dbReference>
<accession>K5XMY5</accession>
<keyword evidence="4" id="KW-1185">Reference proteome</keyword>
<dbReference type="EMBL" id="JH971406">
    <property type="protein sequence ID" value="EKM75980.1"/>
    <property type="molecule type" value="Genomic_DNA"/>
</dbReference>